<sequence>MKPLLFALPGAQDWMAGLAAAWPCNIGNLTLHRFPDGECCPRFDTDLNGRNVVLVAALAGASGDLPDSRLFALYLAACVARELGAGNVGLVLPYLPYMRQDARFAAGEGITARHVGRLLSGCADWLVTIDPHLHRYTSLSQPYGIPAWAVQSAPAIAQWVAANVARPVLVGPDQESAQWVEQVARLAHCPYIVLHKERRGDRDVAVAADQQGLGAAAGCTPVLLDDIASSGRTLAAAVSLLREAALPPPVCVVVHALFGGDALDVLRAAGPAGIVSCNTVPHATNRIDVLPALADAARQLYPALPDNPDNPGMNPPEEQKPWKTDNQHRPTCR</sequence>
<dbReference type="RefSeq" id="WP_154370840.1">
    <property type="nucleotide sequence ID" value="NZ_WKJJ01000001.1"/>
</dbReference>
<evidence type="ECO:0000259" key="10">
    <source>
        <dbReference type="Pfam" id="PF00156"/>
    </source>
</evidence>
<dbReference type="AlphaFoldDB" id="A0A7X2II84"/>
<protein>
    <recommendedName>
        <fullName evidence="1">ribose-phosphate diphosphokinase</fullName>
        <ecNumber evidence="1">2.7.6.1</ecNumber>
    </recommendedName>
</protein>
<evidence type="ECO:0000256" key="1">
    <source>
        <dbReference type="ARBA" id="ARBA00013247"/>
    </source>
</evidence>
<feature type="compositionally biased region" description="Low complexity" evidence="9">
    <location>
        <begin position="306"/>
        <end position="316"/>
    </location>
</feature>
<dbReference type="PANTHER" id="PTHR10210:SF32">
    <property type="entry name" value="RIBOSE-PHOSPHATE PYROPHOSPHOKINASE 2"/>
    <property type="match status" value="1"/>
</dbReference>
<feature type="compositionally biased region" description="Basic and acidic residues" evidence="9">
    <location>
        <begin position="317"/>
        <end position="333"/>
    </location>
</feature>
<dbReference type="GO" id="GO:0016301">
    <property type="term" value="F:kinase activity"/>
    <property type="evidence" value="ECO:0007669"/>
    <property type="project" value="UniProtKB-KW"/>
</dbReference>
<evidence type="ECO:0000256" key="2">
    <source>
        <dbReference type="ARBA" id="ARBA00022679"/>
    </source>
</evidence>
<evidence type="ECO:0000256" key="6">
    <source>
        <dbReference type="ARBA" id="ARBA00022840"/>
    </source>
</evidence>
<dbReference type="GO" id="GO:0006164">
    <property type="term" value="P:purine nucleotide biosynthetic process"/>
    <property type="evidence" value="ECO:0007669"/>
    <property type="project" value="TreeGrafter"/>
</dbReference>
<evidence type="ECO:0000256" key="7">
    <source>
        <dbReference type="ARBA" id="ARBA00049535"/>
    </source>
</evidence>
<name>A0A7X2II84_9BURK</name>
<keyword evidence="2 12" id="KW-0808">Transferase</keyword>
<proteinExistence type="inferred from homology"/>
<dbReference type="Gene3D" id="3.40.50.2020">
    <property type="match status" value="2"/>
</dbReference>
<evidence type="ECO:0000256" key="3">
    <source>
        <dbReference type="ARBA" id="ARBA00022727"/>
    </source>
</evidence>
<dbReference type="InterPro" id="IPR029099">
    <property type="entry name" value="Pribosyltran_N"/>
</dbReference>
<evidence type="ECO:0000256" key="5">
    <source>
        <dbReference type="ARBA" id="ARBA00022777"/>
    </source>
</evidence>
<dbReference type="Proteomes" id="UP000446768">
    <property type="component" value="Unassembled WGS sequence"/>
</dbReference>
<reference evidence="12 13" key="1">
    <citation type="submission" date="2019-11" db="EMBL/GenBank/DDBJ databases">
        <title>Novel species isolated from a subtropical stream in China.</title>
        <authorList>
            <person name="Lu H."/>
        </authorList>
    </citation>
    <scope>NUCLEOTIDE SEQUENCE [LARGE SCALE GENOMIC DNA]</scope>
    <source>
        <strain evidence="12 13">FT92W</strain>
    </source>
</reference>
<dbReference type="NCBIfam" id="NF005537">
    <property type="entry name" value="PRK07199.1"/>
    <property type="match status" value="1"/>
</dbReference>
<dbReference type="InterPro" id="IPR029057">
    <property type="entry name" value="PRTase-like"/>
</dbReference>
<feature type="region of interest" description="Disordered" evidence="9">
    <location>
        <begin position="301"/>
        <end position="333"/>
    </location>
</feature>
<evidence type="ECO:0000313" key="13">
    <source>
        <dbReference type="Proteomes" id="UP000446768"/>
    </source>
</evidence>
<evidence type="ECO:0000256" key="4">
    <source>
        <dbReference type="ARBA" id="ARBA00022741"/>
    </source>
</evidence>
<feature type="domain" description="Phosphoribosyltransferase" evidence="10">
    <location>
        <begin position="162"/>
        <end position="244"/>
    </location>
</feature>
<evidence type="ECO:0000256" key="9">
    <source>
        <dbReference type="SAM" id="MobiDB-lite"/>
    </source>
</evidence>
<dbReference type="GO" id="GO:0002189">
    <property type="term" value="C:ribose phosphate diphosphokinase complex"/>
    <property type="evidence" value="ECO:0007669"/>
    <property type="project" value="TreeGrafter"/>
</dbReference>
<dbReference type="GO" id="GO:0005737">
    <property type="term" value="C:cytoplasm"/>
    <property type="evidence" value="ECO:0007669"/>
    <property type="project" value="TreeGrafter"/>
</dbReference>
<keyword evidence="5 12" id="KW-0418">Kinase</keyword>
<dbReference type="PANTHER" id="PTHR10210">
    <property type="entry name" value="RIBOSE-PHOSPHATE DIPHOSPHOKINASE FAMILY MEMBER"/>
    <property type="match status" value="1"/>
</dbReference>
<dbReference type="InterPro" id="IPR000836">
    <property type="entry name" value="PRTase_dom"/>
</dbReference>
<dbReference type="Pfam" id="PF00156">
    <property type="entry name" value="Pribosyltran"/>
    <property type="match status" value="1"/>
</dbReference>
<gene>
    <name evidence="12" type="primary">prs</name>
    <name evidence="12" type="ORF">GJ700_01315</name>
</gene>
<dbReference type="SMART" id="SM01400">
    <property type="entry name" value="Pribosyltran_N"/>
    <property type="match status" value="1"/>
</dbReference>
<keyword evidence="4" id="KW-0547">Nucleotide-binding</keyword>
<dbReference type="InterPro" id="IPR005946">
    <property type="entry name" value="Rib-P_diPkinase"/>
</dbReference>
<evidence type="ECO:0000259" key="11">
    <source>
        <dbReference type="Pfam" id="PF13793"/>
    </source>
</evidence>
<dbReference type="GO" id="GO:0006015">
    <property type="term" value="P:5-phosphoribose 1-diphosphate biosynthetic process"/>
    <property type="evidence" value="ECO:0007669"/>
    <property type="project" value="TreeGrafter"/>
</dbReference>
<comment type="similarity">
    <text evidence="8">Belongs to the ribose-phosphate pyrophosphokinase family.</text>
</comment>
<dbReference type="SUPFAM" id="SSF53271">
    <property type="entry name" value="PRTase-like"/>
    <property type="match status" value="2"/>
</dbReference>
<keyword evidence="3 8" id="KW-0545">Nucleotide biosynthesis</keyword>
<accession>A0A7X2II84</accession>
<dbReference type="GO" id="GO:0000287">
    <property type="term" value="F:magnesium ion binding"/>
    <property type="evidence" value="ECO:0007669"/>
    <property type="project" value="InterPro"/>
</dbReference>
<dbReference type="GO" id="GO:0004749">
    <property type="term" value="F:ribose phosphate diphosphokinase activity"/>
    <property type="evidence" value="ECO:0007669"/>
    <property type="project" value="UniProtKB-EC"/>
</dbReference>
<keyword evidence="13" id="KW-1185">Reference proteome</keyword>
<comment type="caution">
    <text evidence="12">The sequence shown here is derived from an EMBL/GenBank/DDBJ whole genome shotgun (WGS) entry which is preliminary data.</text>
</comment>
<organism evidence="12 13">
    <name type="scientific">Pseudoduganella rivuli</name>
    <dbReference type="NCBI Taxonomy" id="2666085"/>
    <lineage>
        <taxon>Bacteria</taxon>
        <taxon>Pseudomonadati</taxon>
        <taxon>Pseudomonadota</taxon>
        <taxon>Betaproteobacteria</taxon>
        <taxon>Burkholderiales</taxon>
        <taxon>Oxalobacteraceae</taxon>
        <taxon>Telluria group</taxon>
        <taxon>Pseudoduganella</taxon>
    </lineage>
</organism>
<dbReference type="GO" id="GO:0005524">
    <property type="term" value="F:ATP binding"/>
    <property type="evidence" value="ECO:0007669"/>
    <property type="project" value="UniProtKB-KW"/>
</dbReference>
<dbReference type="NCBIfam" id="TIGR01251">
    <property type="entry name" value="ribP_PPkin"/>
    <property type="match status" value="1"/>
</dbReference>
<evidence type="ECO:0000313" key="12">
    <source>
        <dbReference type="EMBL" id="MRV70359.1"/>
    </source>
</evidence>
<dbReference type="CDD" id="cd06223">
    <property type="entry name" value="PRTases_typeI"/>
    <property type="match status" value="1"/>
</dbReference>
<keyword evidence="6" id="KW-0067">ATP-binding</keyword>
<evidence type="ECO:0000256" key="8">
    <source>
        <dbReference type="RuleBase" id="RU004324"/>
    </source>
</evidence>
<feature type="domain" description="Ribose-phosphate pyrophosphokinase N-terminal" evidence="11">
    <location>
        <begin position="7"/>
        <end position="120"/>
    </location>
</feature>
<comment type="catalytic activity">
    <reaction evidence="7">
        <text>D-ribose 5-phosphate + ATP = 5-phospho-alpha-D-ribose 1-diphosphate + AMP + H(+)</text>
        <dbReference type="Rhea" id="RHEA:15609"/>
        <dbReference type="ChEBI" id="CHEBI:15378"/>
        <dbReference type="ChEBI" id="CHEBI:30616"/>
        <dbReference type="ChEBI" id="CHEBI:58017"/>
        <dbReference type="ChEBI" id="CHEBI:78346"/>
        <dbReference type="ChEBI" id="CHEBI:456215"/>
        <dbReference type="EC" id="2.7.6.1"/>
    </reaction>
</comment>
<dbReference type="EC" id="2.7.6.1" evidence="1"/>
<dbReference type="Pfam" id="PF13793">
    <property type="entry name" value="Pribosyltran_N"/>
    <property type="match status" value="1"/>
</dbReference>
<dbReference type="EMBL" id="WKJJ01000001">
    <property type="protein sequence ID" value="MRV70359.1"/>
    <property type="molecule type" value="Genomic_DNA"/>
</dbReference>